<feature type="compositionally biased region" description="Polar residues" evidence="10">
    <location>
        <begin position="14"/>
        <end position="33"/>
    </location>
</feature>
<dbReference type="GO" id="GO:0005524">
    <property type="term" value="F:ATP binding"/>
    <property type="evidence" value="ECO:0007669"/>
    <property type="project" value="UniProtKB-KW"/>
</dbReference>
<dbReference type="InterPro" id="IPR001412">
    <property type="entry name" value="aa-tRNA-synth_I_CS"/>
</dbReference>
<proteinExistence type="inferred from homology"/>
<dbReference type="PRINTS" id="PR00987">
    <property type="entry name" value="TRNASYNTHGLU"/>
</dbReference>
<name>A0A364L412_TALAM</name>
<dbReference type="GO" id="GO:0006425">
    <property type="term" value="P:glutaminyl-tRNA aminoacylation"/>
    <property type="evidence" value="ECO:0007669"/>
    <property type="project" value="InterPro"/>
</dbReference>
<evidence type="ECO:0000256" key="1">
    <source>
        <dbReference type="ARBA" id="ARBA00005594"/>
    </source>
</evidence>
<comment type="similarity">
    <text evidence="1 9">Belongs to the class-I aminoacyl-tRNA synthetase family.</text>
</comment>
<dbReference type="FunFam" id="1.10.1160.10:FF:000001">
    <property type="entry name" value="Glutamine--tRNA ligase"/>
    <property type="match status" value="1"/>
</dbReference>
<dbReference type="Pfam" id="PF00749">
    <property type="entry name" value="tRNA-synt_1c"/>
    <property type="match status" value="1"/>
</dbReference>
<dbReference type="RefSeq" id="XP_040735058.1">
    <property type="nucleotide sequence ID" value="XM_040879153.1"/>
</dbReference>
<evidence type="ECO:0000256" key="2">
    <source>
        <dbReference type="ARBA" id="ARBA00012836"/>
    </source>
</evidence>
<dbReference type="STRING" id="1196081.A0A364L412"/>
<accession>A0A364L412</accession>
<evidence type="ECO:0000259" key="12">
    <source>
        <dbReference type="Pfam" id="PF03950"/>
    </source>
</evidence>
<dbReference type="AlphaFoldDB" id="A0A364L412"/>
<keyword evidence="4 9" id="KW-0547">Nucleotide-binding</keyword>
<feature type="region of interest" description="Disordered" evidence="10">
    <location>
        <begin position="157"/>
        <end position="179"/>
    </location>
</feature>
<dbReference type="OrthoDB" id="10250478at2759"/>
<dbReference type="InterPro" id="IPR000924">
    <property type="entry name" value="Glu/Gln-tRNA-synth"/>
</dbReference>
<keyword evidence="3 9" id="KW-0436">Ligase</keyword>
<dbReference type="NCBIfam" id="TIGR00440">
    <property type="entry name" value="glnS"/>
    <property type="match status" value="1"/>
</dbReference>
<dbReference type="PROSITE" id="PS00178">
    <property type="entry name" value="AA_TRNA_LIGASE_I"/>
    <property type="match status" value="1"/>
</dbReference>
<dbReference type="FunFam" id="2.40.240.10:FF:000015">
    <property type="entry name" value="Glutaminyl-tRNA synthetase"/>
    <property type="match status" value="1"/>
</dbReference>
<protein>
    <recommendedName>
        <fullName evidence="2">glutamine--tRNA ligase</fullName>
        <ecNumber evidence="2">6.1.1.18</ecNumber>
    </recommendedName>
</protein>
<dbReference type="GeneID" id="63795770"/>
<evidence type="ECO:0000313" key="13">
    <source>
        <dbReference type="EMBL" id="RAO70542.1"/>
    </source>
</evidence>
<dbReference type="SUPFAM" id="SSF52374">
    <property type="entry name" value="Nucleotidylyl transferase"/>
    <property type="match status" value="1"/>
</dbReference>
<evidence type="ECO:0000256" key="8">
    <source>
        <dbReference type="ARBA" id="ARBA00048270"/>
    </source>
</evidence>
<dbReference type="InterPro" id="IPR014729">
    <property type="entry name" value="Rossmann-like_a/b/a_fold"/>
</dbReference>
<dbReference type="InterPro" id="IPR011035">
    <property type="entry name" value="Ribosomal_bL25/Gln-tRNA_synth"/>
</dbReference>
<evidence type="ECO:0000313" key="14">
    <source>
        <dbReference type="Proteomes" id="UP000249363"/>
    </source>
</evidence>
<keyword evidence="6 9" id="KW-0648">Protein biosynthesis</keyword>
<evidence type="ECO:0000256" key="9">
    <source>
        <dbReference type="RuleBase" id="RU363037"/>
    </source>
</evidence>
<dbReference type="Proteomes" id="UP000249363">
    <property type="component" value="Unassembled WGS sequence"/>
</dbReference>
<dbReference type="Pfam" id="PF03950">
    <property type="entry name" value="tRNA-synt_1c_C"/>
    <property type="match status" value="1"/>
</dbReference>
<dbReference type="InterPro" id="IPR020056">
    <property type="entry name" value="Rbsml_bL25/Gln-tRNA_synth_N"/>
</dbReference>
<keyword evidence="5 9" id="KW-0067">ATP-binding</keyword>
<evidence type="ECO:0000256" key="4">
    <source>
        <dbReference type="ARBA" id="ARBA00022741"/>
    </source>
</evidence>
<evidence type="ECO:0000256" key="5">
    <source>
        <dbReference type="ARBA" id="ARBA00022840"/>
    </source>
</evidence>
<dbReference type="InterPro" id="IPR020059">
    <property type="entry name" value="Glu/Gln-tRNA-synth_Ib_codon-bd"/>
</dbReference>
<comment type="catalytic activity">
    <reaction evidence="8">
        <text>tRNA(Gln) + L-glutamine + ATP = L-glutaminyl-tRNA(Gln) + AMP + diphosphate</text>
        <dbReference type="Rhea" id="RHEA:20121"/>
        <dbReference type="Rhea" id="RHEA-COMP:9662"/>
        <dbReference type="Rhea" id="RHEA-COMP:9681"/>
        <dbReference type="ChEBI" id="CHEBI:30616"/>
        <dbReference type="ChEBI" id="CHEBI:33019"/>
        <dbReference type="ChEBI" id="CHEBI:58359"/>
        <dbReference type="ChEBI" id="CHEBI:78442"/>
        <dbReference type="ChEBI" id="CHEBI:78521"/>
        <dbReference type="ChEBI" id="CHEBI:456215"/>
        <dbReference type="EC" id="6.1.1.18"/>
    </reaction>
</comment>
<reference evidence="13 14" key="1">
    <citation type="journal article" date="2017" name="Biotechnol. Biofuels">
        <title>Differential beta-glucosidase expression as a function of carbon source availability in Talaromyces amestolkiae: a genomic and proteomic approach.</title>
        <authorList>
            <person name="de Eugenio L.I."/>
            <person name="Mendez-Liter J.A."/>
            <person name="Nieto-Dominguez M."/>
            <person name="Alonso L."/>
            <person name="Gil-Munoz J."/>
            <person name="Barriuso J."/>
            <person name="Prieto A."/>
            <person name="Martinez M.J."/>
        </authorList>
    </citation>
    <scope>NUCLEOTIDE SEQUENCE [LARGE SCALE GENOMIC DNA]</scope>
    <source>
        <strain evidence="13 14">CIB</strain>
    </source>
</reference>
<dbReference type="InterPro" id="IPR020058">
    <property type="entry name" value="Glu/Gln-tRNA-synth_Ib_cat-dom"/>
</dbReference>
<dbReference type="InterPro" id="IPR050132">
    <property type="entry name" value="Gln/Glu-tRNA_Ligase"/>
</dbReference>
<dbReference type="FunFam" id="3.40.50.620:FF:000183">
    <property type="entry name" value="Glutaminyl-tRNA synthetase"/>
    <property type="match status" value="1"/>
</dbReference>
<dbReference type="InterPro" id="IPR004514">
    <property type="entry name" value="Gln-tRNA-synth"/>
</dbReference>
<dbReference type="FunFam" id="2.40.240.10:FF:000007">
    <property type="entry name" value="Glutamine--tRNA ligase"/>
    <property type="match status" value="1"/>
</dbReference>
<evidence type="ECO:0000256" key="7">
    <source>
        <dbReference type="ARBA" id="ARBA00023146"/>
    </source>
</evidence>
<gene>
    <name evidence="13" type="ORF">BHQ10_006554</name>
</gene>
<organism evidence="13 14">
    <name type="scientific">Talaromyces amestolkiae</name>
    <dbReference type="NCBI Taxonomy" id="1196081"/>
    <lineage>
        <taxon>Eukaryota</taxon>
        <taxon>Fungi</taxon>
        <taxon>Dikarya</taxon>
        <taxon>Ascomycota</taxon>
        <taxon>Pezizomycotina</taxon>
        <taxon>Eurotiomycetes</taxon>
        <taxon>Eurotiomycetidae</taxon>
        <taxon>Eurotiales</taxon>
        <taxon>Trichocomaceae</taxon>
        <taxon>Talaromyces</taxon>
        <taxon>Talaromyces sect. Talaromyces</taxon>
    </lineage>
</organism>
<comment type="caution">
    <text evidence="13">The sequence shown here is derived from an EMBL/GenBank/DDBJ whole genome shotgun (WGS) entry which is preliminary data.</text>
</comment>
<evidence type="ECO:0000256" key="3">
    <source>
        <dbReference type="ARBA" id="ARBA00022598"/>
    </source>
</evidence>
<keyword evidence="7 9" id="KW-0030">Aminoacyl-tRNA synthetase</keyword>
<feature type="region of interest" description="Disordered" evidence="10">
    <location>
        <begin position="1"/>
        <end position="33"/>
    </location>
</feature>
<dbReference type="Gene3D" id="3.40.50.620">
    <property type="entry name" value="HUPs"/>
    <property type="match status" value="1"/>
</dbReference>
<feature type="domain" description="Glutamyl/glutaminyl-tRNA synthetase class Ib anti-codon binding" evidence="12">
    <location>
        <begin position="390"/>
        <end position="490"/>
    </location>
</feature>
<dbReference type="PANTHER" id="PTHR43097">
    <property type="entry name" value="GLUTAMINE-TRNA LIGASE"/>
    <property type="match status" value="1"/>
</dbReference>
<sequence>MAAPKAKAEAPSTPKASLPTNPQESMSQPTESISTSGFLAEVYKEKPLGSAGVERIVTRFPPEPNGFLHLGHSKAIAINFGFAEHHGGDCYLRYDDTNPAKEEKKYFTAIEDMVRWLGFSPVKITYSSDYFDTLYELAEDLIRRDAAYCDIQPPESEIAQQRGGGKGATPRYACGHRNRPTDESLTEFRAMRDGEYGPQEALLRMKQDLTSNNPQMWDLTAYRVIQPSKSSNAEEHVEDENPDHTAGVHYRTGDKWKIYPTYDFTHCLADSLEGITHSLCTTEFETSRVSYNWLCDTLGVYRPMQREYGRLNLSGTVLSKRKIMDLISKGHVRDWDDPRLYTLIALRRRGIPPGAILSFVSKLGVSKATTTIEIKKFEQSVRQYLEVTVPRLMVVLDPIRIVIDDLPENYLEMVELPYSKDPEFGTHQVPFTRTVYIDRSDFRETPSKDFFRLAPGTSVGLLKVPFPITATSFETDPDSGLVTLVHAQYDKPAEGTKFKRPKAYIHWVSDCPSLNSPVKACVRVHNPLFTCDNPDTHPDGFLSVINPQSEETFPGAMIDIGLHEITQKAPWPKTKSEEMATDSQATPETVRFQGMRVAYFCLDRDSTADYKVLNRIVSLKEDTNK</sequence>
<dbReference type="EMBL" id="MIKG01000012">
    <property type="protein sequence ID" value="RAO70542.1"/>
    <property type="molecule type" value="Genomic_DNA"/>
</dbReference>
<dbReference type="EC" id="6.1.1.18" evidence="2"/>
<evidence type="ECO:0000256" key="6">
    <source>
        <dbReference type="ARBA" id="ARBA00022917"/>
    </source>
</evidence>
<dbReference type="PANTHER" id="PTHR43097:SF4">
    <property type="entry name" value="GLUTAMINE--TRNA LIGASE"/>
    <property type="match status" value="1"/>
</dbReference>
<keyword evidence="14" id="KW-1185">Reference proteome</keyword>
<evidence type="ECO:0000256" key="10">
    <source>
        <dbReference type="SAM" id="MobiDB-lite"/>
    </source>
</evidence>
<dbReference type="GO" id="GO:0004819">
    <property type="term" value="F:glutamine-tRNA ligase activity"/>
    <property type="evidence" value="ECO:0007669"/>
    <property type="project" value="UniProtKB-EC"/>
</dbReference>
<dbReference type="SUPFAM" id="SSF50715">
    <property type="entry name" value="Ribosomal protein L25-like"/>
    <property type="match status" value="1"/>
</dbReference>
<dbReference type="Gene3D" id="2.40.240.10">
    <property type="entry name" value="Ribosomal Protein L25, Chain P"/>
    <property type="match status" value="2"/>
</dbReference>
<feature type="domain" description="Glutamyl/glutaminyl-tRNA synthetase class Ib catalytic" evidence="11">
    <location>
        <begin position="56"/>
        <end position="386"/>
    </location>
</feature>
<evidence type="ECO:0000259" key="11">
    <source>
        <dbReference type="Pfam" id="PF00749"/>
    </source>
</evidence>
<dbReference type="GO" id="GO:0005829">
    <property type="term" value="C:cytosol"/>
    <property type="evidence" value="ECO:0007669"/>
    <property type="project" value="TreeGrafter"/>
</dbReference>